<organism evidence="1 2">
    <name type="scientific">Wolfiporia cocos (strain MD-104)</name>
    <name type="common">Brown rot fungus</name>
    <dbReference type="NCBI Taxonomy" id="742152"/>
    <lineage>
        <taxon>Eukaryota</taxon>
        <taxon>Fungi</taxon>
        <taxon>Dikarya</taxon>
        <taxon>Basidiomycota</taxon>
        <taxon>Agaricomycotina</taxon>
        <taxon>Agaricomycetes</taxon>
        <taxon>Polyporales</taxon>
        <taxon>Phaeolaceae</taxon>
        <taxon>Wolfiporia</taxon>
    </lineage>
</organism>
<dbReference type="AlphaFoldDB" id="A0A2H3IYE7"/>
<evidence type="ECO:0000313" key="2">
    <source>
        <dbReference type="Proteomes" id="UP000218811"/>
    </source>
</evidence>
<reference evidence="1 2" key="1">
    <citation type="journal article" date="2012" name="Science">
        <title>The Paleozoic origin of enzymatic lignin decomposition reconstructed from 31 fungal genomes.</title>
        <authorList>
            <person name="Floudas D."/>
            <person name="Binder M."/>
            <person name="Riley R."/>
            <person name="Barry K."/>
            <person name="Blanchette R.A."/>
            <person name="Henrissat B."/>
            <person name="Martinez A.T."/>
            <person name="Otillar R."/>
            <person name="Spatafora J.W."/>
            <person name="Yadav J.S."/>
            <person name="Aerts A."/>
            <person name="Benoit I."/>
            <person name="Boyd A."/>
            <person name="Carlson A."/>
            <person name="Copeland A."/>
            <person name="Coutinho P.M."/>
            <person name="de Vries R.P."/>
            <person name="Ferreira P."/>
            <person name="Findley K."/>
            <person name="Foster B."/>
            <person name="Gaskell J."/>
            <person name="Glotzer D."/>
            <person name="Gorecki P."/>
            <person name="Heitman J."/>
            <person name="Hesse C."/>
            <person name="Hori C."/>
            <person name="Igarashi K."/>
            <person name="Jurgens J.A."/>
            <person name="Kallen N."/>
            <person name="Kersten P."/>
            <person name="Kohler A."/>
            <person name="Kuees U."/>
            <person name="Kumar T.K.A."/>
            <person name="Kuo A."/>
            <person name="LaButti K."/>
            <person name="Larrondo L.F."/>
            <person name="Lindquist E."/>
            <person name="Ling A."/>
            <person name="Lombard V."/>
            <person name="Lucas S."/>
            <person name="Lundell T."/>
            <person name="Martin R."/>
            <person name="McLaughlin D.J."/>
            <person name="Morgenstern I."/>
            <person name="Morin E."/>
            <person name="Murat C."/>
            <person name="Nagy L.G."/>
            <person name="Nolan M."/>
            <person name="Ohm R.A."/>
            <person name="Patyshakuliyeva A."/>
            <person name="Rokas A."/>
            <person name="Ruiz-Duenas F.J."/>
            <person name="Sabat G."/>
            <person name="Salamov A."/>
            <person name="Samejima M."/>
            <person name="Schmutz J."/>
            <person name="Slot J.C."/>
            <person name="St John F."/>
            <person name="Stenlid J."/>
            <person name="Sun H."/>
            <person name="Sun S."/>
            <person name="Syed K."/>
            <person name="Tsang A."/>
            <person name="Wiebenga A."/>
            <person name="Young D."/>
            <person name="Pisabarro A."/>
            <person name="Eastwood D.C."/>
            <person name="Martin F."/>
            <person name="Cullen D."/>
            <person name="Grigoriev I.V."/>
            <person name="Hibbett D.S."/>
        </authorList>
    </citation>
    <scope>NUCLEOTIDE SEQUENCE [LARGE SCALE GENOMIC DNA]</scope>
    <source>
        <strain evidence="1 2">MD-104</strain>
    </source>
</reference>
<gene>
    <name evidence="1" type="ORF">WOLCODRAFT_165939</name>
</gene>
<proteinExistence type="predicted"/>
<evidence type="ECO:0000313" key="1">
    <source>
        <dbReference type="EMBL" id="PCH34986.1"/>
    </source>
</evidence>
<sequence length="156" mass="17321">KCRSSLESTSSRICTTISFSGCRTASSEPRSSSPRLGPPRVLRTSWWNVIRHENGSYVIQHNATGLYASSLYDVFGQAVVAAPTEQFFALRQVGIDQNILNIGTSSGEIYWNEQDTLAGAPVWQYTVVVSGFDNSTESLDTNPHRQWNFTRIADLD</sequence>
<feature type="non-terminal residue" evidence="1">
    <location>
        <position position="1"/>
    </location>
</feature>
<keyword evidence="2" id="KW-1185">Reference proteome</keyword>
<protein>
    <submittedName>
        <fullName evidence="1">Uncharacterized protein</fullName>
    </submittedName>
</protein>
<dbReference type="Proteomes" id="UP000218811">
    <property type="component" value="Unassembled WGS sequence"/>
</dbReference>
<name>A0A2H3IYE7_WOLCO</name>
<accession>A0A2H3IYE7</accession>
<dbReference type="EMBL" id="KB467843">
    <property type="protein sequence ID" value="PCH34986.1"/>
    <property type="molecule type" value="Genomic_DNA"/>
</dbReference>